<feature type="transmembrane region" description="Helical" evidence="1">
    <location>
        <begin position="49"/>
        <end position="72"/>
    </location>
</feature>
<evidence type="ECO:0000313" key="2">
    <source>
        <dbReference type="EMBL" id="GAF02062.1"/>
    </source>
</evidence>
<dbReference type="EMBL" id="BAMD01000005">
    <property type="protein sequence ID" value="GAF02062.1"/>
    <property type="molecule type" value="Genomic_DNA"/>
</dbReference>
<organism evidence="2 3">
    <name type="scientific">Saccharicrinis fermentans DSM 9555 = JCM 21142</name>
    <dbReference type="NCBI Taxonomy" id="869213"/>
    <lineage>
        <taxon>Bacteria</taxon>
        <taxon>Pseudomonadati</taxon>
        <taxon>Bacteroidota</taxon>
        <taxon>Bacteroidia</taxon>
        <taxon>Marinilabiliales</taxon>
        <taxon>Marinilabiliaceae</taxon>
        <taxon>Saccharicrinis</taxon>
    </lineage>
</organism>
<dbReference type="STRING" id="869213.GCA_000517085_04164"/>
<evidence type="ECO:0000256" key="1">
    <source>
        <dbReference type="SAM" id="Phobius"/>
    </source>
</evidence>
<evidence type="ECO:0000313" key="3">
    <source>
        <dbReference type="Proteomes" id="UP000019402"/>
    </source>
</evidence>
<comment type="caution">
    <text evidence="2">The sequence shown here is derived from an EMBL/GenBank/DDBJ whole genome shotgun (WGS) entry which is preliminary data.</text>
</comment>
<keyword evidence="3" id="KW-1185">Reference proteome</keyword>
<dbReference type="Proteomes" id="UP000019402">
    <property type="component" value="Unassembled WGS sequence"/>
</dbReference>
<dbReference type="AlphaFoldDB" id="W7Y296"/>
<sequence length="77" mass="8878">MNYMKISIRFLLFTLLLLLATLIVEFIISNVYALLLEYYSLPKSDSNITFLSFVISLVFTSLLTYGTGFWHVSRVSD</sequence>
<name>W7Y296_9BACT</name>
<gene>
    <name evidence="2" type="ORF">JCM21142_1688</name>
</gene>
<reference evidence="2 3" key="1">
    <citation type="journal article" date="2014" name="Genome Announc.">
        <title>Draft Genome Sequence of Cytophaga fermentans JCM 21142T, a Facultative Anaerobe Isolated from Marine Mud.</title>
        <authorList>
            <person name="Starns D."/>
            <person name="Oshima K."/>
            <person name="Suda W."/>
            <person name="Iino T."/>
            <person name="Yuki M."/>
            <person name="Inoue J."/>
            <person name="Kitamura K."/>
            <person name="Iida T."/>
            <person name="Darby A."/>
            <person name="Hattori M."/>
            <person name="Ohkuma M."/>
        </authorList>
    </citation>
    <scope>NUCLEOTIDE SEQUENCE [LARGE SCALE GENOMIC DNA]</scope>
    <source>
        <strain evidence="2 3">JCM 21142</strain>
    </source>
</reference>
<protein>
    <submittedName>
        <fullName evidence="2">Uncharacterized protein</fullName>
    </submittedName>
</protein>
<keyword evidence="1" id="KW-0472">Membrane</keyword>
<keyword evidence="1" id="KW-1133">Transmembrane helix</keyword>
<keyword evidence="1" id="KW-0812">Transmembrane</keyword>
<proteinExistence type="predicted"/>
<accession>W7Y296</accession>